<feature type="region of interest" description="Disordered" evidence="1">
    <location>
        <begin position="45"/>
        <end position="105"/>
    </location>
</feature>
<dbReference type="EMBL" id="CAJOBA010056581">
    <property type="protein sequence ID" value="CAF4293343.1"/>
    <property type="molecule type" value="Genomic_DNA"/>
</dbReference>
<evidence type="ECO:0000259" key="2">
    <source>
        <dbReference type="PROSITE" id="PS50196"/>
    </source>
</evidence>
<dbReference type="InterPro" id="IPR011993">
    <property type="entry name" value="PH-like_dom_sf"/>
</dbReference>
<reference evidence="3" key="1">
    <citation type="submission" date="2021-02" db="EMBL/GenBank/DDBJ databases">
        <authorList>
            <person name="Nowell W R."/>
        </authorList>
    </citation>
    <scope>NUCLEOTIDE SEQUENCE</scope>
</reference>
<dbReference type="Pfam" id="PF12185">
    <property type="entry name" value="IR1-M"/>
    <property type="match status" value="1"/>
</dbReference>
<evidence type="ECO:0000313" key="4">
    <source>
        <dbReference type="EMBL" id="CAF4293343.1"/>
    </source>
</evidence>
<accession>A0A8S2FM31</accession>
<feature type="domain" description="RanBD1" evidence="2">
    <location>
        <begin position="1"/>
        <end position="54"/>
    </location>
</feature>
<evidence type="ECO:0000313" key="5">
    <source>
        <dbReference type="Proteomes" id="UP000677228"/>
    </source>
</evidence>
<evidence type="ECO:0000313" key="3">
    <source>
        <dbReference type="EMBL" id="CAF1505034.1"/>
    </source>
</evidence>
<dbReference type="AlphaFoldDB" id="A0A8S2FM31"/>
<dbReference type="Proteomes" id="UP000677228">
    <property type="component" value="Unassembled WGS sequence"/>
</dbReference>
<dbReference type="Gene3D" id="2.30.29.30">
    <property type="entry name" value="Pleckstrin-homology domain (PH domain)/Phosphotyrosine-binding domain (PTB)"/>
    <property type="match status" value="1"/>
</dbReference>
<proteinExistence type="predicted"/>
<gene>
    <name evidence="3" type="ORF">OVA965_LOCUS37114</name>
    <name evidence="4" type="ORF">TMI583_LOCUS38168</name>
</gene>
<name>A0A8S2FM31_9BILA</name>
<protein>
    <recommendedName>
        <fullName evidence="2">RanBD1 domain-containing protein</fullName>
    </recommendedName>
</protein>
<dbReference type="Pfam" id="PF00638">
    <property type="entry name" value="Ran_BP1"/>
    <property type="match status" value="1"/>
</dbReference>
<feature type="compositionally biased region" description="Basic and acidic residues" evidence="1">
    <location>
        <begin position="47"/>
        <end position="69"/>
    </location>
</feature>
<evidence type="ECO:0000256" key="1">
    <source>
        <dbReference type="SAM" id="MobiDB-lite"/>
    </source>
</evidence>
<dbReference type="Proteomes" id="UP000682733">
    <property type="component" value="Unassembled WGS sequence"/>
</dbReference>
<sequence>MKPHHGSDNAYVWNCLDYADNSAKQETLCVKFKTSTQAKQFESAFNDAKKMNEEINKKKESSNDQKSSKSAEPTVQNETKPAISGQKQQEKPSTTIKPASEPKQQIEAVVEDDDIIFVGEKLPTKEQMDRAEELKLPSTFFLYEDRESSCTGCVGCQTKTPSEISTAGHVDIDGQFSAVVVENAGVPSNFPCNSHPSCLISLLPMPESSFSDAYDYFNQYRIIVKAKRSLSIDRVSALPLALCFYPSDRLADKPIMAARADISSY</sequence>
<organism evidence="3 5">
    <name type="scientific">Didymodactylos carnosus</name>
    <dbReference type="NCBI Taxonomy" id="1234261"/>
    <lineage>
        <taxon>Eukaryota</taxon>
        <taxon>Metazoa</taxon>
        <taxon>Spiralia</taxon>
        <taxon>Gnathifera</taxon>
        <taxon>Rotifera</taxon>
        <taxon>Eurotatoria</taxon>
        <taxon>Bdelloidea</taxon>
        <taxon>Philodinida</taxon>
        <taxon>Philodinidae</taxon>
        <taxon>Didymodactylos</taxon>
    </lineage>
</organism>
<dbReference type="SUPFAM" id="SSF50729">
    <property type="entry name" value="PH domain-like"/>
    <property type="match status" value="1"/>
</dbReference>
<dbReference type="InterPro" id="IPR000156">
    <property type="entry name" value="Ran_bind_dom"/>
</dbReference>
<comment type="caution">
    <text evidence="3">The sequence shown here is derived from an EMBL/GenBank/DDBJ whole genome shotgun (WGS) entry which is preliminary data.</text>
</comment>
<dbReference type="EMBL" id="CAJNOK010034545">
    <property type="protein sequence ID" value="CAF1505034.1"/>
    <property type="molecule type" value="Genomic_DNA"/>
</dbReference>
<feature type="compositionally biased region" description="Polar residues" evidence="1">
    <location>
        <begin position="70"/>
        <end position="97"/>
    </location>
</feature>
<dbReference type="InterPro" id="IPR022011">
    <property type="entry name" value="IR1-M"/>
</dbReference>
<dbReference type="PROSITE" id="PS50196">
    <property type="entry name" value="RANBD1"/>
    <property type="match status" value="1"/>
</dbReference>